<dbReference type="EMBL" id="MU003557">
    <property type="protein sequence ID" value="KAF2462928.1"/>
    <property type="molecule type" value="Genomic_DNA"/>
</dbReference>
<evidence type="ECO:0000313" key="1">
    <source>
        <dbReference type="EMBL" id="KAF2462928.1"/>
    </source>
</evidence>
<sequence>MLSKELSVLRQNDILKADGSHCGLICISCRYASAGVDPRKPHICLEARILRQCQPGYRRRSTGLQTCSQGVLERSARVAAIACNGRPEHRGGSTKLPLWMSWVIALIGLECLFPQWVSQEFMRLKGLDRTAPPTVNGTTYWVLDIAVPQLVPQSIMRLEPLVPPPRYLECSAFPHHRYDVGAEAKLYEFTHAQLNGDAEYFFTFDYKSLELVPGLESDAGSSEVRPAEGRASQVRFGPMLEQPSRFSLFNLFSLPASLLDSLLLILFDLPPSSLRSLLRDLFNLLASFLDSRSSLRDLFCKPLLLSNSLFIRFGLPSPPSTSPLAFLFLMNHPFKVISFQIVFFDVILIVLERFRYVIQLCPVEGRTKTGKQYRTKQSRWASHILNFNLFFSDAESVSKGGTRILGSRRTLLVRLEASYTKGNNGIVQGQ</sequence>
<proteinExistence type="predicted"/>
<protein>
    <submittedName>
        <fullName evidence="1">Uncharacterized protein</fullName>
    </submittedName>
</protein>
<organism evidence="1 2">
    <name type="scientific">Lindgomyces ingoldianus</name>
    <dbReference type="NCBI Taxonomy" id="673940"/>
    <lineage>
        <taxon>Eukaryota</taxon>
        <taxon>Fungi</taxon>
        <taxon>Dikarya</taxon>
        <taxon>Ascomycota</taxon>
        <taxon>Pezizomycotina</taxon>
        <taxon>Dothideomycetes</taxon>
        <taxon>Pleosporomycetidae</taxon>
        <taxon>Pleosporales</taxon>
        <taxon>Lindgomycetaceae</taxon>
        <taxon>Lindgomyces</taxon>
    </lineage>
</organism>
<accession>A0ACB6Q7M2</accession>
<keyword evidence="2" id="KW-1185">Reference proteome</keyword>
<gene>
    <name evidence="1" type="ORF">BDR25DRAFT_363343</name>
</gene>
<comment type="caution">
    <text evidence="1">The sequence shown here is derived from an EMBL/GenBank/DDBJ whole genome shotgun (WGS) entry which is preliminary data.</text>
</comment>
<reference evidence="1" key="1">
    <citation type="journal article" date="2020" name="Stud. Mycol.">
        <title>101 Dothideomycetes genomes: a test case for predicting lifestyles and emergence of pathogens.</title>
        <authorList>
            <person name="Haridas S."/>
            <person name="Albert R."/>
            <person name="Binder M."/>
            <person name="Bloem J."/>
            <person name="Labutti K."/>
            <person name="Salamov A."/>
            <person name="Andreopoulos B."/>
            <person name="Baker S."/>
            <person name="Barry K."/>
            <person name="Bills G."/>
            <person name="Bluhm B."/>
            <person name="Cannon C."/>
            <person name="Castanera R."/>
            <person name="Culley D."/>
            <person name="Daum C."/>
            <person name="Ezra D."/>
            <person name="Gonzalez J."/>
            <person name="Henrissat B."/>
            <person name="Kuo A."/>
            <person name="Liang C."/>
            <person name="Lipzen A."/>
            <person name="Lutzoni F."/>
            <person name="Magnuson J."/>
            <person name="Mondo S."/>
            <person name="Nolan M."/>
            <person name="Ohm R."/>
            <person name="Pangilinan J."/>
            <person name="Park H.-J."/>
            <person name="Ramirez L."/>
            <person name="Alfaro M."/>
            <person name="Sun H."/>
            <person name="Tritt A."/>
            <person name="Yoshinaga Y."/>
            <person name="Zwiers L.-H."/>
            <person name="Turgeon B."/>
            <person name="Goodwin S."/>
            <person name="Spatafora J."/>
            <person name="Crous P."/>
            <person name="Grigoriev I."/>
        </authorList>
    </citation>
    <scope>NUCLEOTIDE SEQUENCE</scope>
    <source>
        <strain evidence="1">ATCC 200398</strain>
    </source>
</reference>
<evidence type="ECO:0000313" key="2">
    <source>
        <dbReference type="Proteomes" id="UP000799755"/>
    </source>
</evidence>
<name>A0ACB6Q7M2_9PLEO</name>
<dbReference type="Proteomes" id="UP000799755">
    <property type="component" value="Unassembled WGS sequence"/>
</dbReference>